<evidence type="ECO:0008006" key="3">
    <source>
        <dbReference type="Google" id="ProtNLM"/>
    </source>
</evidence>
<gene>
    <name evidence="1" type="ORF">ACFQWG_03345</name>
</gene>
<organism evidence="1 2">
    <name type="scientific">Schaalia naturae</name>
    <dbReference type="NCBI Taxonomy" id="635203"/>
    <lineage>
        <taxon>Bacteria</taxon>
        <taxon>Bacillati</taxon>
        <taxon>Actinomycetota</taxon>
        <taxon>Actinomycetes</taxon>
        <taxon>Actinomycetales</taxon>
        <taxon>Actinomycetaceae</taxon>
        <taxon>Schaalia</taxon>
    </lineage>
</organism>
<evidence type="ECO:0000313" key="2">
    <source>
        <dbReference type="Proteomes" id="UP001596527"/>
    </source>
</evidence>
<proteinExistence type="predicted"/>
<dbReference type="RefSeq" id="WP_380972094.1">
    <property type="nucleotide sequence ID" value="NZ_JBHTEF010000001.1"/>
</dbReference>
<name>A0ABW2SL17_9ACTO</name>
<dbReference type="Proteomes" id="UP001596527">
    <property type="component" value="Unassembled WGS sequence"/>
</dbReference>
<protein>
    <recommendedName>
        <fullName evidence="3">ATP/GTP-binding protein</fullName>
    </recommendedName>
</protein>
<keyword evidence="2" id="KW-1185">Reference proteome</keyword>
<sequence>MPRIETGRDGIEYHVQYLGAASKEYMCPGCLHPVAIGSSHVVVWPEEAAFGVPTGVEARRHWHTACWRRGLRPS</sequence>
<comment type="caution">
    <text evidence="1">The sequence shown here is derived from an EMBL/GenBank/DDBJ whole genome shotgun (WGS) entry which is preliminary data.</text>
</comment>
<dbReference type="EMBL" id="JBHTEF010000001">
    <property type="protein sequence ID" value="MFC7580258.1"/>
    <property type="molecule type" value="Genomic_DNA"/>
</dbReference>
<evidence type="ECO:0000313" key="1">
    <source>
        <dbReference type="EMBL" id="MFC7580258.1"/>
    </source>
</evidence>
<accession>A0ABW2SL17</accession>
<reference evidence="2" key="1">
    <citation type="journal article" date="2019" name="Int. J. Syst. Evol. Microbiol.">
        <title>The Global Catalogue of Microorganisms (GCM) 10K type strain sequencing project: providing services to taxonomists for standard genome sequencing and annotation.</title>
        <authorList>
            <consortium name="The Broad Institute Genomics Platform"/>
            <consortium name="The Broad Institute Genome Sequencing Center for Infectious Disease"/>
            <person name="Wu L."/>
            <person name="Ma J."/>
        </authorList>
    </citation>
    <scope>NUCLEOTIDE SEQUENCE [LARGE SCALE GENOMIC DNA]</scope>
    <source>
        <strain evidence="2">CCUG 56698</strain>
    </source>
</reference>